<keyword evidence="21" id="KW-1185">Reference proteome</keyword>
<evidence type="ECO:0000256" key="12">
    <source>
        <dbReference type="ARBA" id="ARBA00023136"/>
    </source>
</evidence>
<dbReference type="InParanoid" id="A0A0D2WY20"/>
<evidence type="ECO:0000256" key="3">
    <source>
        <dbReference type="ARBA" id="ARBA00014277"/>
    </source>
</evidence>
<keyword evidence="7" id="KW-0677">Repeat</keyword>
<evidence type="ECO:0000256" key="16">
    <source>
        <dbReference type="ARBA" id="ARBA00046094"/>
    </source>
</evidence>
<feature type="transmembrane region" description="Helical" evidence="18">
    <location>
        <begin position="87"/>
        <end position="105"/>
    </location>
</feature>
<comment type="subunit">
    <text evidence="17">Homohexamer or homotetramer. Interacts with SRCIN1. Interacts with VAMP2; the interaction is inhibited by interaction of VAPM2 with SEPT8.</text>
</comment>
<dbReference type="Pfam" id="PF01284">
    <property type="entry name" value="MARVEL"/>
    <property type="match status" value="1"/>
</dbReference>
<dbReference type="PANTHER" id="PTHR10306">
    <property type="entry name" value="SYNAPTOPHYSIN"/>
    <property type="match status" value="1"/>
</dbReference>
<evidence type="ECO:0000256" key="11">
    <source>
        <dbReference type="ARBA" id="ARBA00023018"/>
    </source>
</evidence>
<dbReference type="InterPro" id="IPR008253">
    <property type="entry name" value="Marvel"/>
</dbReference>
<evidence type="ECO:0000313" key="21">
    <source>
        <dbReference type="Proteomes" id="UP000008743"/>
    </source>
</evidence>
<dbReference type="OrthoDB" id="10006326at2759"/>
<evidence type="ECO:0000256" key="2">
    <source>
        <dbReference type="ARBA" id="ARBA00006476"/>
    </source>
</evidence>
<evidence type="ECO:0000256" key="10">
    <source>
        <dbReference type="ARBA" id="ARBA00022989"/>
    </source>
</evidence>
<evidence type="ECO:0000256" key="18">
    <source>
        <dbReference type="SAM" id="Phobius"/>
    </source>
</evidence>
<evidence type="ECO:0000256" key="14">
    <source>
        <dbReference type="ARBA" id="ARBA00023329"/>
    </source>
</evidence>
<feature type="transmembrane region" description="Helical" evidence="18">
    <location>
        <begin position="125"/>
        <end position="144"/>
    </location>
</feature>
<comment type="similarity">
    <text evidence="2">Belongs to the synaptophysin/synaptobrevin family.</text>
</comment>
<dbReference type="RefSeq" id="XP_004342419.1">
    <property type="nucleotide sequence ID" value="XM_004342370.2"/>
</dbReference>
<evidence type="ECO:0000256" key="4">
    <source>
        <dbReference type="ARBA" id="ARBA00022553"/>
    </source>
</evidence>
<accession>A0A0D2WY20</accession>
<dbReference type="eggNOG" id="ENOG502QT4W">
    <property type="taxonomic scope" value="Eukaryota"/>
</dbReference>
<evidence type="ECO:0000256" key="7">
    <source>
        <dbReference type="ARBA" id="ARBA00022737"/>
    </source>
</evidence>
<proteinExistence type="inferred from homology"/>
<keyword evidence="13" id="KW-0325">Glycoprotein</keyword>
<dbReference type="InterPro" id="IPR001285">
    <property type="entry name" value="Synaptophysin/porin"/>
</dbReference>
<feature type="transmembrane region" description="Helical" evidence="18">
    <location>
        <begin position="12"/>
        <end position="30"/>
    </location>
</feature>
<keyword evidence="10 18" id="KW-1133">Transmembrane helix</keyword>
<evidence type="ECO:0000256" key="9">
    <source>
        <dbReference type="ARBA" id="ARBA00022843"/>
    </source>
</evidence>
<name>A0A0D2WY20_CAPO3</name>
<keyword evidence="11" id="KW-0770">Synapse</keyword>
<evidence type="ECO:0000256" key="5">
    <source>
        <dbReference type="ARBA" id="ARBA00022599"/>
    </source>
</evidence>
<dbReference type="GO" id="GO:0031410">
    <property type="term" value="C:cytoplasmic vesicle"/>
    <property type="evidence" value="ECO:0007669"/>
    <property type="project" value="UniProtKB-KW"/>
</dbReference>
<protein>
    <recommendedName>
        <fullName evidence="3">Synaptophysin</fullName>
    </recommendedName>
</protein>
<dbReference type="EMBL" id="KE346378">
    <property type="protein sequence ID" value="KJE98260.1"/>
    <property type="molecule type" value="Genomic_DNA"/>
</dbReference>
<dbReference type="AlphaFoldDB" id="A0A0D2WY20"/>
<evidence type="ECO:0000256" key="6">
    <source>
        <dbReference type="ARBA" id="ARBA00022692"/>
    </source>
</evidence>
<dbReference type="PANTHER" id="PTHR10306:SF10">
    <property type="entry name" value="SYNAPTOPHYSIN"/>
    <property type="match status" value="1"/>
</dbReference>
<keyword evidence="14" id="KW-0968">Cytoplasmic vesicle</keyword>
<reference evidence="21" key="1">
    <citation type="submission" date="2011-02" db="EMBL/GenBank/DDBJ databases">
        <title>The Genome Sequence of Capsaspora owczarzaki ATCC 30864.</title>
        <authorList>
            <person name="Russ C."/>
            <person name="Cuomo C."/>
            <person name="Burger G."/>
            <person name="Gray M.W."/>
            <person name="Holland P.W.H."/>
            <person name="King N."/>
            <person name="Lang F.B.F."/>
            <person name="Roger A.J."/>
            <person name="Ruiz-Trillo I."/>
            <person name="Young S.K."/>
            <person name="Zeng Q."/>
            <person name="Gargeya S."/>
            <person name="Alvarado L."/>
            <person name="Berlin A."/>
            <person name="Chapman S.B."/>
            <person name="Chen Z."/>
            <person name="Freedman E."/>
            <person name="Gellesch M."/>
            <person name="Goldberg J."/>
            <person name="Griggs A."/>
            <person name="Gujja S."/>
            <person name="Heilman E."/>
            <person name="Heiman D."/>
            <person name="Howarth C."/>
            <person name="Mehta T."/>
            <person name="Neiman D."/>
            <person name="Pearson M."/>
            <person name="Roberts A."/>
            <person name="Saif S."/>
            <person name="Shea T."/>
            <person name="Shenoy N."/>
            <person name="Sisk P."/>
            <person name="Stolte C."/>
            <person name="Sykes S."/>
            <person name="White J."/>
            <person name="Yandava C."/>
            <person name="Haas B."/>
            <person name="Nusbaum C."/>
            <person name="Birren B."/>
        </authorList>
    </citation>
    <scope>NUCLEOTIDE SEQUENCE</scope>
    <source>
        <strain evidence="21">ATCC 30864</strain>
    </source>
</reference>
<dbReference type="STRING" id="595528.A0A0D2WY20"/>
<comment type="function">
    <text evidence="16">Possibly involved in structural functions as organizing other membrane components or in targeting the vesicles to the plasma membrane. Involved in the regulation of short-term and long-term synaptic plasticity.</text>
</comment>
<evidence type="ECO:0000256" key="17">
    <source>
        <dbReference type="ARBA" id="ARBA00062829"/>
    </source>
</evidence>
<dbReference type="PhylomeDB" id="A0A0D2WY20"/>
<keyword evidence="4" id="KW-0597">Phosphoprotein</keyword>
<keyword evidence="12 18" id="KW-0472">Membrane</keyword>
<comment type="subcellular location">
    <subcellularLocation>
        <location evidence="1">Cytoplasmic vesicle</location>
        <location evidence="1">Secretory vesicle</location>
        <location evidence="1">Synaptic vesicle membrane</location>
        <topology evidence="1">Multi-pass membrane protein</topology>
    </subcellularLocation>
    <subcellularLocation>
        <location evidence="15">Synapse</location>
        <location evidence="15">Synaptosome</location>
    </subcellularLocation>
</comment>
<feature type="domain" description="MARVEL" evidence="19">
    <location>
        <begin position="6"/>
        <end position="148"/>
    </location>
</feature>
<keyword evidence="5" id="KW-0771">Synaptosome</keyword>
<evidence type="ECO:0000256" key="13">
    <source>
        <dbReference type="ARBA" id="ARBA00023180"/>
    </source>
</evidence>
<evidence type="ECO:0000313" key="20">
    <source>
        <dbReference type="EMBL" id="KJE98260.1"/>
    </source>
</evidence>
<evidence type="ECO:0000256" key="15">
    <source>
        <dbReference type="ARBA" id="ARBA00034102"/>
    </source>
</evidence>
<evidence type="ECO:0000256" key="8">
    <source>
        <dbReference type="ARBA" id="ARBA00022837"/>
    </source>
</evidence>
<evidence type="ECO:0000259" key="19">
    <source>
        <dbReference type="PROSITE" id="PS51225"/>
    </source>
</evidence>
<organism evidence="20 21">
    <name type="scientific">Capsaspora owczarzaki (strain ATCC 30864)</name>
    <dbReference type="NCBI Taxonomy" id="595528"/>
    <lineage>
        <taxon>Eukaryota</taxon>
        <taxon>Filasterea</taxon>
        <taxon>Capsaspora</taxon>
    </lineage>
</organism>
<dbReference type="PROSITE" id="PS51225">
    <property type="entry name" value="MARVEL"/>
    <property type="match status" value="1"/>
</dbReference>
<gene>
    <name evidence="20" type="ORF">CAOG_008250</name>
</gene>
<feature type="transmembrane region" description="Helical" evidence="18">
    <location>
        <begin position="50"/>
        <end position="75"/>
    </location>
</feature>
<keyword evidence="6 18" id="KW-0812">Transmembrane</keyword>
<sequence length="164" mass="17865">MPNFSIFKEPRGFIRIIQLIFAIIAFAAAASEECGAKFSDFGSGKEKDRFAFFIATGVIAFLFDLAILVVYAFLLESLPPVTVMAELGFTALWSFFWLLASSLLADTVKDISDIPGCEPSSWQAAVVFGFINLICWVANIYYLFKETKAAPPVTNPADSGPAAV</sequence>
<keyword evidence="8" id="KW-0106">Calcium</keyword>
<evidence type="ECO:0000256" key="1">
    <source>
        <dbReference type="ARBA" id="ARBA00004644"/>
    </source>
</evidence>
<keyword evidence="9" id="KW-0832">Ubl conjugation</keyword>
<dbReference type="Proteomes" id="UP000008743">
    <property type="component" value="Unassembled WGS sequence"/>
</dbReference>
<dbReference type="GO" id="GO:0016020">
    <property type="term" value="C:membrane"/>
    <property type="evidence" value="ECO:0007669"/>
    <property type="project" value="InterPro"/>
</dbReference>